<feature type="domain" description="GH18" evidence="8">
    <location>
        <begin position="95"/>
        <end position="473"/>
    </location>
</feature>
<keyword evidence="5 7" id="KW-0326">Glycosidase</keyword>
<dbReference type="InterPro" id="IPR011583">
    <property type="entry name" value="Chitinase_II/V-like_cat"/>
</dbReference>
<evidence type="ECO:0000313" key="9">
    <source>
        <dbReference type="EMBL" id="KAJ7300594.1"/>
    </source>
</evidence>
<dbReference type="GO" id="GO:0008061">
    <property type="term" value="F:chitin binding"/>
    <property type="evidence" value="ECO:0007669"/>
    <property type="project" value="InterPro"/>
</dbReference>
<dbReference type="PROSITE" id="PS51910">
    <property type="entry name" value="GH18_2"/>
    <property type="match status" value="1"/>
</dbReference>
<dbReference type="GO" id="GO:0000272">
    <property type="term" value="P:polysaccharide catabolic process"/>
    <property type="evidence" value="ECO:0007669"/>
    <property type="project" value="UniProtKB-KW"/>
</dbReference>
<evidence type="ECO:0000256" key="4">
    <source>
        <dbReference type="ARBA" id="ARBA00023277"/>
    </source>
</evidence>
<evidence type="ECO:0000259" key="8">
    <source>
        <dbReference type="PROSITE" id="PS51910"/>
    </source>
</evidence>
<dbReference type="Pfam" id="PF00704">
    <property type="entry name" value="Glyco_hydro_18"/>
    <property type="match status" value="1"/>
</dbReference>
<dbReference type="InterPro" id="IPR001223">
    <property type="entry name" value="Glyco_hydro18_cat"/>
</dbReference>
<reference evidence="9" key="1">
    <citation type="submission" date="2023-03" db="EMBL/GenBank/DDBJ databases">
        <title>Massive genome expansion in bonnet fungi (Mycena s.s.) driven by repeated elements and novel gene families across ecological guilds.</title>
        <authorList>
            <consortium name="Lawrence Berkeley National Laboratory"/>
            <person name="Harder C.B."/>
            <person name="Miyauchi S."/>
            <person name="Viragh M."/>
            <person name="Kuo A."/>
            <person name="Thoen E."/>
            <person name="Andreopoulos B."/>
            <person name="Lu D."/>
            <person name="Skrede I."/>
            <person name="Drula E."/>
            <person name="Henrissat B."/>
            <person name="Morin E."/>
            <person name="Kohler A."/>
            <person name="Barry K."/>
            <person name="LaButti K."/>
            <person name="Morin E."/>
            <person name="Salamov A."/>
            <person name="Lipzen A."/>
            <person name="Mereny Z."/>
            <person name="Hegedus B."/>
            <person name="Baldrian P."/>
            <person name="Stursova M."/>
            <person name="Weitz H."/>
            <person name="Taylor A."/>
            <person name="Grigoriev I.V."/>
            <person name="Nagy L.G."/>
            <person name="Martin F."/>
            <person name="Kauserud H."/>
        </authorList>
    </citation>
    <scope>NUCLEOTIDE SEQUENCE</scope>
    <source>
        <strain evidence="9">CBHHK002</strain>
    </source>
</reference>
<evidence type="ECO:0000256" key="6">
    <source>
        <dbReference type="ARBA" id="ARBA00023326"/>
    </source>
</evidence>
<dbReference type="SUPFAM" id="SSF51445">
    <property type="entry name" value="(Trans)glycosidases"/>
    <property type="match status" value="1"/>
</dbReference>
<dbReference type="Gene3D" id="3.20.20.80">
    <property type="entry name" value="Glycosidases"/>
    <property type="match status" value="1"/>
</dbReference>
<keyword evidence="3" id="KW-0146">Chitin degradation</keyword>
<dbReference type="EMBL" id="JARIHO010000160">
    <property type="protein sequence ID" value="KAJ7300594.1"/>
    <property type="molecule type" value="Genomic_DNA"/>
</dbReference>
<sequence length="1018" mass="110749">PTNATSLPLGSCALDIPCSNGACCNGASGFCGFGDDFCGAGVCTSNCNAQAECGKDAPPQNTTCPLVSALGTMHVFQDSTTRQERLLQQIRILRYHRYAMYSSGCMAYSPEKISAETLTHINFAFALISNSFNVVEMAAGDTDLWKRTTALKSRNPTLKVYLSIGGWTFNDPPTSRIFSEMVASDANTQTFISSVLHVFESYGFDGLDVDWEYPAANDRGGVPEDTQNYVTFMAKVKKAFSGPGYGLTFTAPSSYWYLQHFDLPGLLESADWVNVMTYDLHGFWDGKDIWIGPIVAAHTNLTEIDEAFKLYWRVGVQSSQMVMGFGFYGRSFTLASGDCPDPGCIWASGGNAGPCSGQSGILMYNEIQTILDRTVDKCDGNAPNSVSCASAGSSPAVTLPVFDEEAAVKYIRWDDNQWVSYDDADSFAVKMNYANDHCIGGSMIWSMDQDDDNNACPLGQMLLTTDIQGDADQPCSGSGTRSYCCILGGRITPSVIPAPIPFDDIFDPSQVPEGSLTFQEEFDPDEGIEEEGKIGAGSHSMLPNDQEENESAFGEVFLDSPNSNSVSSLELKTNWVITSCHPTSDRPQEVPIYCSKGLSSSECSHVMIGGAEHTIVKMPQNCGRGPYARVASLDLHPDQNVLSSYHQSRKPANEPVYLLKFDYSELFNHFAVIPEANGPVYMRADVTDMPGYWDTVVDSPPERKRWYLFTHPPNIDERWWGTFTNWLSKMNQVEKDASVSRNFHWSDTWTIFHKEVSCPGPPEFNAEIDISLTGQASLNSRYGIYIQGTVVPPAVSAAYVYFSADAKATGQFTLRGEASVRYDSSSIQFAKFGFPGLYYPGLLTIGPTLVISGYVSGEMSLSGYFTSTLSYTFPSVSFNFGKTDPDQNSGPVSPSSEFLPSIDLAVGYNVELTGNIHLVPSLQLGLSVLGGAVIDAQAFVDIDLYAGVRINGSVSDTIAPNFCIGACTDGGLTGNVLYWETGPLTLRFYSNEQEAFGQARVSQYSIGLSDILSSASPP</sequence>
<evidence type="ECO:0000313" key="10">
    <source>
        <dbReference type="Proteomes" id="UP001218218"/>
    </source>
</evidence>
<evidence type="ECO:0000256" key="1">
    <source>
        <dbReference type="ARBA" id="ARBA00000822"/>
    </source>
</evidence>
<evidence type="ECO:0000256" key="5">
    <source>
        <dbReference type="ARBA" id="ARBA00023295"/>
    </source>
</evidence>
<proteinExistence type="predicted"/>
<protein>
    <recommendedName>
        <fullName evidence="8">GH18 domain-containing protein</fullName>
    </recommendedName>
</protein>
<dbReference type="AlphaFoldDB" id="A0AAD7E6D7"/>
<gene>
    <name evidence="9" type="ORF">DFH08DRAFT_725187</name>
</gene>
<dbReference type="InterPro" id="IPR001579">
    <property type="entry name" value="Glyco_hydro_18_chit_AS"/>
</dbReference>
<keyword evidence="2 7" id="KW-0378">Hydrolase</keyword>
<comment type="catalytic activity">
    <reaction evidence="1">
        <text>Random endo-hydrolysis of N-acetyl-beta-D-glucosaminide (1-&gt;4)-beta-linkages in chitin and chitodextrins.</text>
        <dbReference type="EC" id="3.2.1.14"/>
    </reaction>
</comment>
<keyword evidence="6" id="KW-0624">Polysaccharide degradation</keyword>
<dbReference type="GO" id="GO:0008843">
    <property type="term" value="F:endochitinase activity"/>
    <property type="evidence" value="ECO:0007669"/>
    <property type="project" value="UniProtKB-EC"/>
</dbReference>
<dbReference type="InterPro" id="IPR017853">
    <property type="entry name" value="GH"/>
</dbReference>
<comment type="caution">
    <text evidence="9">The sequence shown here is derived from an EMBL/GenBank/DDBJ whole genome shotgun (WGS) entry which is preliminary data.</text>
</comment>
<dbReference type="Proteomes" id="UP001218218">
    <property type="component" value="Unassembled WGS sequence"/>
</dbReference>
<accession>A0AAD7E6D7</accession>
<dbReference type="InterPro" id="IPR029070">
    <property type="entry name" value="Chitinase_insertion_sf"/>
</dbReference>
<keyword evidence="10" id="KW-1185">Reference proteome</keyword>
<organism evidence="9 10">
    <name type="scientific">Mycena albidolilacea</name>
    <dbReference type="NCBI Taxonomy" id="1033008"/>
    <lineage>
        <taxon>Eukaryota</taxon>
        <taxon>Fungi</taxon>
        <taxon>Dikarya</taxon>
        <taxon>Basidiomycota</taxon>
        <taxon>Agaricomycotina</taxon>
        <taxon>Agaricomycetes</taxon>
        <taxon>Agaricomycetidae</taxon>
        <taxon>Agaricales</taxon>
        <taxon>Marasmiineae</taxon>
        <taxon>Mycenaceae</taxon>
        <taxon>Mycena</taxon>
    </lineage>
</organism>
<keyword evidence="4" id="KW-0119">Carbohydrate metabolism</keyword>
<dbReference type="PANTHER" id="PTHR11177">
    <property type="entry name" value="CHITINASE"/>
    <property type="match status" value="1"/>
</dbReference>
<dbReference type="PANTHER" id="PTHR11177:SF333">
    <property type="entry name" value="CHITINASE"/>
    <property type="match status" value="1"/>
</dbReference>
<evidence type="ECO:0000256" key="2">
    <source>
        <dbReference type="ARBA" id="ARBA00022801"/>
    </source>
</evidence>
<dbReference type="GO" id="GO:0006032">
    <property type="term" value="P:chitin catabolic process"/>
    <property type="evidence" value="ECO:0007669"/>
    <property type="project" value="UniProtKB-KW"/>
</dbReference>
<feature type="non-terminal residue" evidence="9">
    <location>
        <position position="1"/>
    </location>
</feature>
<dbReference type="PROSITE" id="PS01095">
    <property type="entry name" value="GH18_1"/>
    <property type="match status" value="1"/>
</dbReference>
<evidence type="ECO:0000256" key="7">
    <source>
        <dbReference type="RuleBase" id="RU000489"/>
    </source>
</evidence>
<dbReference type="Gene3D" id="3.10.50.10">
    <property type="match status" value="1"/>
</dbReference>
<evidence type="ECO:0000256" key="3">
    <source>
        <dbReference type="ARBA" id="ARBA00023024"/>
    </source>
</evidence>
<dbReference type="SMART" id="SM00636">
    <property type="entry name" value="Glyco_18"/>
    <property type="match status" value="1"/>
</dbReference>
<name>A0AAD7E6D7_9AGAR</name>
<dbReference type="SUPFAM" id="SSF54556">
    <property type="entry name" value="Chitinase insertion domain"/>
    <property type="match status" value="1"/>
</dbReference>
<dbReference type="InterPro" id="IPR050314">
    <property type="entry name" value="Glycosyl_Hydrlase_18"/>
</dbReference>